<keyword evidence="2" id="KW-0472">Membrane</keyword>
<evidence type="ECO:0000313" key="5">
    <source>
        <dbReference type="Proteomes" id="UP001465668"/>
    </source>
</evidence>
<evidence type="ECO:0000256" key="1">
    <source>
        <dbReference type="SAM" id="MobiDB-lite"/>
    </source>
</evidence>
<keyword evidence="2" id="KW-1133">Transmembrane helix</keyword>
<dbReference type="Pfam" id="PF14610">
    <property type="entry name" value="Psg1"/>
    <property type="match status" value="1"/>
</dbReference>
<gene>
    <name evidence="4" type="ORF">SCAR479_13262</name>
</gene>
<keyword evidence="2" id="KW-0812">Transmembrane</keyword>
<dbReference type="Proteomes" id="UP001465668">
    <property type="component" value="Unassembled WGS sequence"/>
</dbReference>
<protein>
    <submittedName>
        <fullName evidence="4">Mid2 domain-containing protein</fullName>
    </submittedName>
</protein>
<proteinExistence type="predicted"/>
<feature type="region of interest" description="Disordered" evidence="1">
    <location>
        <begin position="325"/>
        <end position="352"/>
    </location>
</feature>
<sequence length="352" mass="37967">MIWRPFLLVVALSLIDSANSTYFQRNAARSVGGRDATETITALSPWVTVDTAGIAKTITPSISTIDGAVATLSAPPAYLTRTSIWTLTVDGATTTSTGINPVATVFGPGQAGSFMLCDNTQGVDAPICQPEAGSTLTSGDAYFVTWDPTFFGAENDSIQIEGDYGNGNGFASETLPGSRGFYSWNVTTDILETVGEHNSTLQVSFSIISLDLNDTNVGSRRQGPTVFLGNPEPTELVSPRINTLIVALPSMLGIGILVAAAVIWILNRRRRNMSLIPGWLGGLFKSPTSYRKGQQNPDRANAVSPSLRKLSPHFELQLTNRDSWSATSLGREPHPGRNVFRTEMARQDRERR</sequence>
<feature type="signal peptide" evidence="3">
    <location>
        <begin position="1"/>
        <end position="20"/>
    </location>
</feature>
<evidence type="ECO:0000256" key="2">
    <source>
        <dbReference type="SAM" id="Phobius"/>
    </source>
</evidence>
<feature type="chain" id="PRO_5046027445" evidence="3">
    <location>
        <begin position="21"/>
        <end position="352"/>
    </location>
</feature>
<name>A0ABR2X8F4_9PEZI</name>
<accession>A0ABR2X8F4</accession>
<evidence type="ECO:0000256" key="3">
    <source>
        <dbReference type="SAM" id="SignalP"/>
    </source>
</evidence>
<keyword evidence="3" id="KW-0732">Signal</keyword>
<keyword evidence="5" id="KW-1185">Reference proteome</keyword>
<comment type="caution">
    <text evidence="4">The sequence shown here is derived from an EMBL/GenBank/DDBJ whole genome shotgun (WGS) entry which is preliminary data.</text>
</comment>
<feature type="transmembrane region" description="Helical" evidence="2">
    <location>
        <begin position="244"/>
        <end position="266"/>
    </location>
</feature>
<evidence type="ECO:0000313" key="4">
    <source>
        <dbReference type="EMBL" id="KAK9770073.1"/>
    </source>
</evidence>
<dbReference type="EMBL" id="JARVKM010000102">
    <property type="protein sequence ID" value="KAK9770073.1"/>
    <property type="molecule type" value="Genomic_DNA"/>
</dbReference>
<feature type="compositionally biased region" description="Basic and acidic residues" evidence="1">
    <location>
        <begin position="343"/>
        <end position="352"/>
    </location>
</feature>
<organism evidence="4 5">
    <name type="scientific">Seiridium cardinale</name>
    <dbReference type="NCBI Taxonomy" id="138064"/>
    <lineage>
        <taxon>Eukaryota</taxon>
        <taxon>Fungi</taxon>
        <taxon>Dikarya</taxon>
        <taxon>Ascomycota</taxon>
        <taxon>Pezizomycotina</taxon>
        <taxon>Sordariomycetes</taxon>
        <taxon>Xylariomycetidae</taxon>
        <taxon>Amphisphaeriales</taxon>
        <taxon>Sporocadaceae</taxon>
        <taxon>Seiridium</taxon>
    </lineage>
</organism>
<dbReference type="InterPro" id="IPR028000">
    <property type="entry name" value="Pma1"/>
</dbReference>
<reference evidence="4 5" key="1">
    <citation type="submission" date="2024-02" db="EMBL/GenBank/DDBJ databases">
        <title>First draft genome assembly of two strains of Seiridium cardinale.</title>
        <authorList>
            <person name="Emiliani G."/>
            <person name="Scali E."/>
        </authorList>
    </citation>
    <scope>NUCLEOTIDE SEQUENCE [LARGE SCALE GENOMIC DNA]</scope>
    <source>
        <strain evidence="4 5">BM-138-000479</strain>
    </source>
</reference>